<keyword evidence="2" id="KW-0812">Transmembrane</keyword>
<dbReference type="Proteomes" id="UP000653411">
    <property type="component" value="Unassembled WGS sequence"/>
</dbReference>
<protein>
    <submittedName>
        <fullName evidence="3">Uncharacterized protein</fullName>
    </submittedName>
</protein>
<evidence type="ECO:0000313" key="3">
    <source>
        <dbReference type="EMBL" id="GGN45836.1"/>
    </source>
</evidence>
<proteinExistence type="predicted"/>
<feature type="compositionally biased region" description="Gly residues" evidence="1">
    <location>
        <begin position="72"/>
        <end position="83"/>
    </location>
</feature>
<feature type="region of interest" description="Disordered" evidence="1">
    <location>
        <begin position="63"/>
        <end position="83"/>
    </location>
</feature>
<sequence length="83" mass="7984">METVVDGPLLSMRSTLVFLLALLAGTAAGGLTALAGEGGPRSVLAGLAAVGLAVPFFNRLIGAEGSPVRPQGGAGAGEGESHG</sequence>
<feature type="transmembrane region" description="Helical" evidence="2">
    <location>
        <begin position="43"/>
        <end position="61"/>
    </location>
</feature>
<accession>A0A917XP66</accession>
<evidence type="ECO:0000256" key="1">
    <source>
        <dbReference type="SAM" id="MobiDB-lite"/>
    </source>
</evidence>
<gene>
    <name evidence="3" type="ORF">GCM10011578_098160</name>
</gene>
<keyword evidence="2" id="KW-1133">Transmembrane helix</keyword>
<organism evidence="3 4">
    <name type="scientific">Streptomyces fuscichromogenes</name>
    <dbReference type="NCBI Taxonomy" id="1324013"/>
    <lineage>
        <taxon>Bacteria</taxon>
        <taxon>Bacillati</taxon>
        <taxon>Actinomycetota</taxon>
        <taxon>Actinomycetes</taxon>
        <taxon>Kitasatosporales</taxon>
        <taxon>Streptomycetaceae</taxon>
        <taxon>Streptomyces</taxon>
    </lineage>
</organism>
<name>A0A917XP66_9ACTN</name>
<dbReference type="EMBL" id="BMML01000049">
    <property type="protein sequence ID" value="GGN45836.1"/>
    <property type="molecule type" value="Genomic_DNA"/>
</dbReference>
<evidence type="ECO:0000256" key="2">
    <source>
        <dbReference type="SAM" id="Phobius"/>
    </source>
</evidence>
<reference evidence="3" key="2">
    <citation type="submission" date="2020-09" db="EMBL/GenBank/DDBJ databases">
        <authorList>
            <person name="Sun Q."/>
            <person name="Zhou Y."/>
        </authorList>
    </citation>
    <scope>NUCLEOTIDE SEQUENCE</scope>
    <source>
        <strain evidence="3">CGMCC 4.7110</strain>
    </source>
</reference>
<dbReference type="AlphaFoldDB" id="A0A917XP66"/>
<evidence type="ECO:0000313" key="4">
    <source>
        <dbReference type="Proteomes" id="UP000653411"/>
    </source>
</evidence>
<keyword evidence="2" id="KW-0472">Membrane</keyword>
<comment type="caution">
    <text evidence="3">The sequence shown here is derived from an EMBL/GenBank/DDBJ whole genome shotgun (WGS) entry which is preliminary data.</text>
</comment>
<keyword evidence="4" id="KW-1185">Reference proteome</keyword>
<reference evidence="3" key="1">
    <citation type="journal article" date="2014" name="Int. J. Syst. Evol. Microbiol.">
        <title>Complete genome sequence of Corynebacterium casei LMG S-19264T (=DSM 44701T), isolated from a smear-ripened cheese.</title>
        <authorList>
            <consortium name="US DOE Joint Genome Institute (JGI-PGF)"/>
            <person name="Walter F."/>
            <person name="Albersmeier A."/>
            <person name="Kalinowski J."/>
            <person name="Ruckert C."/>
        </authorList>
    </citation>
    <scope>NUCLEOTIDE SEQUENCE</scope>
    <source>
        <strain evidence="3">CGMCC 4.7110</strain>
    </source>
</reference>
<dbReference type="RefSeq" id="WP_308426606.1">
    <property type="nucleotide sequence ID" value="NZ_BMML01000049.1"/>
</dbReference>